<proteinExistence type="predicted"/>
<feature type="compositionally biased region" description="Basic and acidic residues" evidence="1">
    <location>
        <begin position="199"/>
        <end position="208"/>
    </location>
</feature>
<dbReference type="HOGENOM" id="CLU_1159784_0_0_5"/>
<dbReference type="KEGG" id="gbe:GbCGDNIH1_1629"/>
<feature type="compositionally biased region" description="Polar residues" evidence="1">
    <location>
        <begin position="155"/>
        <end position="167"/>
    </location>
</feature>
<protein>
    <submittedName>
        <fullName evidence="2">Uncharacterized protein</fullName>
    </submittedName>
</protein>
<dbReference type="EMBL" id="CP000394">
    <property type="protein sequence ID" value="ABI62527.1"/>
    <property type="molecule type" value="Genomic_DNA"/>
</dbReference>
<reference evidence="2 3" key="1">
    <citation type="journal article" date="2007" name="J. Bacteriol.">
        <title>Genome sequence analysis of the emerging human pathogenic acetic acid bacterium Granulibacter bethesdensis.</title>
        <authorList>
            <person name="Greenberg D.E."/>
            <person name="Porcella S.F."/>
            <person name="Zelazny A.M."/>
            <person name="Virtaneva K."/>
            <person name="Sturdevant D.E."/>
            <person name="Kupko J.J.III."/>
            <person name="Barbian K.D."/>
            <person name="Babar A."/>
            <person name="Dorward D.W."/>
            <person name="Holland S.M."/>
        </authorList>
    </citation>
    <scope>NUCLEOTIDE SEQUENCE [LARGE SCALE GENOMIC DNA]</scope>
    <source>
        <strain evidence="3">ATCC BAA-1260 / CGDNIH1</strain>
    </source>
</reference>
<feature type="region of interest" description="Disordered" evidence="1">
    <location>
        <begin position="150"/>
        <end position="239"/>
    </location>
</feature>
<feature type="region of interest" description="Disordered" evidence="1">
    <location>
        <begin position="27"/>
        <end position="73"/>
    </location>
</feature>
<evidence type="ECO:0000256" key="1">
    <source>
        <dbReference type="SAM" id="MobiDB-lite"/>
    </source>
</evidence>
<organism evidence="2 3">
    <name type="scientific">Granulibacter bethesdensis (strain ATCC BAA-1260 / CGDNIH1)</name>
    <dbReference type="NCBI Taxonomy" id="391165"/>
    <lineage>
        <taxon>Bacteria</taxon>
        <taxon>Pseudomonadati</taxon>
        <taxon>Pseudomonadota</taxon>
        <taxon>Alphaproteobacteria</taxon>
        <taxon>Acetobacterales</taxon>
        <taxon>Acetobacteraceae</taxon>
        <taxon>Granulibacter</taxon>
    </lineage>
</organism>
<keyword evidence="3" id="KW-1185">Reference proteome</keyword>
<evidence type="ECO:0000313" key="3">
    <source>
        <dbReference type="Proteomes" id="UP000001963"/>
    </source>
</evidence>
<dbReference type="Proteomes" id="UP000001963">
    <property type="component" value="Chromosome"/>
</dbReference>
<dbReference type="AntiFam" id="ANF00057">
    <property type="entry name" value="Translation of E. coli type CRISPR repeat"/>
</dbReference>
<sequence>MRSISAHAEEPRFPAVHFNGTEVYLRARGGTHPSPSSRARLRGLSPRTRRNLGPISPSCMTPRSISAHAEEPPTVRQPLVRGQVYLRARGGTSFLIDGSQSYTGLSPRTRRNHLETDETYQRFGSISAHAEEPPARADGADRARVYLRARGGTNACPTSPGDQSGLSPRTRRNPANQRPRFSDIGSISAHAEEPAGAVDGERHGEVYLRARGGTCSRPSSSLRTMGLSPRTRRNPVDRP</sequence>
<name>Q0BRM5_GRABC</name>
<accession>Q0BRM5</accession>
<dbReference type="AlphaFoldDB" id="Q0BRM5"/>
<dbReference type="STRING" id="391165.GbCGDNIH1_1629"/>
<evidence type="ECO:0000313" key="2">
    <source>
        <dbReference type="EMBL" id="ABI62527.1"/>
    </source>
</evidence>
<gene>
    <name evidence="2" type="ordered locus">GbCGDNIH1_1629</name>
</gene>